<evidence type="ECO:0000313" key="2">
    <source>
        <dbReference type="Proteomes" id="UP001221757"/>
    </source>
</evidence>
<dbReference type="AlphaFoldDB" id="A0AAD7CPW2"/>
<proteinExistence type="predicted"/>
<gene>
    <name evidence="1" type="ORF">B0H17DRAFT_1145938</name>
</gene>
<name>A0AAD7CPW2_MYCRO</name>
<keyword evidence="2" id="KW-1185">Reference proteome</keyword>
<comment type="caution">
    <text evidence="1">The sequence shown here is derived from an EMBL/GenBank/DDBJ whole genome shotgun (WGS) entry which is preliminary data.</text>
</comment>
<dbReference type="Proteomes" id="UP001221757">
    <property type="component" value="Unassembled WGS sequence"/>
</dbReference>
<evidence type="ECO:0000313" key="1">
    <source>
        <dbReference type="EMBL" id="KAJ7657134.1"/>
    </source>
</evidence>
<dbReference type="EMBL" id="JARKIE010000291">
    <property type="protein sequence ID" value="KAJ7657134.1"/>
    <property type="molecule type" value="Genomic_DNA"/>
</dbReference>
<protein>
    <submittedName>
        <fullName evidence="1">Uncharacterized protein</fullName>
    </submittedName>
</protein>
<accession>A0AAD7CPW2</accession>
<organism evidence="1 2">
    <name type="scientific">Mycena rosella</name>
    <name type="common">Pink bonnet</name>
    <name type="synonym">Agaricus rosellus</name>
    <dbReference type="NCBI Taxonomy" id="1033263"/>
    <lineage>
        <taxon>Eukaryota</taxon>
        <taxon>Fungi</taxon>
        <taxon>Dikarya</taxon>
        <taxon>Basidiomycota</taxon>
        <taxon>Agaricomycotina</taxon>
        <taxon>Agaricomycetes</taxon>
        <taxon>Agaricomycetidae</taxon>
        <taxon>Agaricales</taxon>
        <taxon>Marasmiineae</taxon>
        <taxon>Mycenaceae</taxon>
        <taxon>Mycena</taxon>
    </lineage>
</organism>
<sequence>MCRTQSISKESMAVTAIGVVNQSLARFLGAAVRNYPPRGLALPVGRTTRRTSGSTIKGLEDTDVESNLAEPVRRPTTCSRNTSDKDAAGGRFGAADVIHSSRVHMQLKTFKINAGFGTSETAETAETEAETLDFGDFGGFSRAEIGTDFEGFEVHMDSAGMYNISGAETATDTIFSKLLSGGF</sequence>
<reference evidence="1" key="1">
    <citation type="submission" date="2023-03" db="EMBL/GenBank/DDBJ databases">
        <title>Massive genome expansion in bonnet fungi (Mycena s.s.) driven by repeated elements and novel gene families across ecological guilds.</title>
        <authorList>
            <consortium name="Lawrence Berkeley National Laboratory"/>
            <person name="Harder C.B."/>
            <person name="Miyauchi S."/>
            <person name="Viragh M."/>
            <person name="Kuo A."/>
            <person name="Thoen E."/>
            <person name="Andreopoulos B."/>
            <person name="Lu D."/>
            <person name="Skrede I."/>
            <person name="Drula E."/>
            <person name="Henrissat B."/>
            <person name="Morin E."/>
            <person name="Kohler A."/>
            <person name="Barry K."/>
            <person name="LaButti K."/>
            <person name="Morin E."/>
            <person name="Salamov A."/>
            <person name="Lipzen A."/>
            <person name="Mereny Z."/>
            <person name="Hegedus B."/>
            <person name="Baldrian P."/>
            <person name="Stursova M."/>
            <person name="Weitz H."/>
            <person name="Taylor A."/>
            <person name="Grigoriev I.V."/>
            <person name="Nagy L.G."/>
            <person name="Martin F."/>
            <person name="Kauserud H."/>
        </authorList>
    </citation>
    <scope>NUCLEOTIDE SEQUENCE</scope>
    <source>
        <strain evidence="1">CBHHK067</strain>
    </source>
</reference>